<comment type="caution">
    <text evidence="1">The sequence shown here is derived from an EMBL/GenBank/DDBJ whole genome shotgun (WGS) entry which is preliminary data.</text>
</comment>
<evidence type="ECO:0000313" key="1">
    <source>
        <dbReference type="EMBL" id="TGE06273.1"/>
    </source>
</evidence>
<organism evidence="1 2">
    <name type="scientific">Hymenobacter fodinae</name>
    <dbReference type="NCBI Taxonomy" id="2510796"/>
    <lineage>
        <taxon>Bacteria</taxon>
        <taxon>Pseudomonadati</taxon>
        <taxon>Bacteroidota</taxon>
        <taxon>Cytophagia</taxon>
        <taxon>Cytophagales</taxon>
        <taxon>Hymenobacteraceae</taxon>
        <taxon>Hymenobacter</taxon>
    </lineage>
</organism>
<dbReference type="Proteomes" id="UP000298337">
    <property type="component" value="Unassembled WGS sequence"/>
</dbReference>
<accession>A0A4Z0P3I9</accession>
<name>A0A4Z0P3I9_9BACT</name>
<proteinExistence type="predicted"/>
<evidence type="ECO:0008006" key="3">
    <source>
        <dbReference type="Google" id="ProtNLM"/>
    </source>
</evidence>
<evidence type="ECO:0000313" key="2">
    <source>
        <dbReference type="Proteomes" id="UP000298337"/>
    </source>
</evidence>
<keyword evidence="2" id="KW-1185">Reference proteome</keyword>
<dbReference type="EMBL" id="SRLA01000003">
    <property type="protein sequence ID" value="TGE06273.1"/>
    <property type="molecule type" value="Genomic_DNA"/>
</dbReference>
<sequence>MKLPVFLLLTGLGLGACHKSDVKPDEQPSEIAAAFDKDFTLHYQQQASLPTQQQPELTVKLDEVAFTYCPPNAKCLVGTMAWPTLRITDAQGQTQVLPQVTPPKNLLPNDTLSVRANGRRYLLTYVQWQLDKQVKEYDNPTKQQFGLTFRVTKPN</sequence>
<reference evidence="1 2" key="1">
    <citation type="submission" date="2019-04" db="EMBL/GenBank/DDBJ databases">
        <authorList>
            <person name="Feng G."/>
            <person name="Zhang J."/>
            <person name="Zhu H."/>
        </authorList>
    </citation>
    <scope>NUCLEOTIDE SEQUENCE [LARGE SCALE GENOMIC DNA]</scope>
    <source>
        <strain evidence="1 2">92R-1</strain>
    </source>
</reference>
<dbReference type="OrthoDB" id="879465at2"/>
<dbReference type="RefSeq" id="WP_135435065.1">
    <property type="nucleotide sequence ID" value="NZ_SRLA01000003.1"/>
</dbReference>
<protein>
    <recommendedName>
        <fullName evidence="3">Lipoprotein</fullName>
    </recommendedName>
</protein>
<gene>
    <name evidence="1" type="ORF">EU556_15580</name>
</gene>
<dbReference type="AlphaFoldDB" id="A0A4Z0P3I9"/>
<dbReference type="PROSITE" id="PS51257">
    <property type="entry name" value="PROKAR_LIPOPROTEIN"/>
    <property type="match status" value="1"/>
</dbReference>